<feature type="domain" description="MADF" evidence="3">
    <location>
        <begin position="12"/>
        <end position="101"/>
    </location>
</feature>
<dbReference type="GO" id="GO:0003677">
    <property type="term" value="F:DNA binding"/>
    <property type="evidence" value="ECO:0007669"/>
    <property type="project" value="InterPro"/>
</dbReference>
<dbReference type="SMART" id="SM00595">
    <property type="entry name" value="MADF"/>
    <property type="match status" value="1"/>
</dbReference>
<dbReference type="Pfam" id="PF10545">
    <property type="entry name" value="MADF_DNA_bdg"/>
    <property type="match status" value="1"/>
</dbReference>
<evidence type="ECO:0000256" key="1">
    <source>
        <dbReference type="PROSITE-ProRule" id="PRU00371"/>
    </source>
</evidence>
<dbReference type="OrthoDB" id="6629542at2759"/>
<name>A0A8X6XC90_9ARAC</name>
<comment type="subcellular location">
    <subcellularLocation>
        <location evidence="1">Nucleus</location>
    </subcellularLocation>
</comment>
<sequence length="218" mass="25511">MNQQSDKMDVESLLIKVKENPAIYDAYQKNHSNRNYISSVWRKIGEELNIPGDQLKEKWHQLRSNYMRAKRIERCKTGSGTKPKTTWPYYKMMSFLDPILELKETSGNINCKTSHEIHSFSNNQQEIESMLEDSTSAVMLRTEESIVKSETSKRKRHSTDDSDQEFLAEPKKINSTAEENDADRMFLLSLLPSMKQLSPMDNIDFKLYVIQFLKEKLF</sequence>
<dbReference type="PANTHER" id="PTHR12243">
    <property type="entry name" value="MADF DOMAIN TRANSCRIPTION FACTOR"/>
    <property type="match status" value="1"/>
</dbReference>
<evidence type="ECO:0000259" key="3">
    <source>
        <dbReference type="PROSITE" id="PS51029"/>
    </source>
</evidence>
<keyword evidence="1" id="KW-0539">Nucleus</keyword>
<dbReference type="GO" id="GO:0005667">
    <property type="term" value="C:transcription regulator complex"/>
    <property type="evidence" value="ECO:0007669"/>
    <property type="project" value="TreeGrafter"/>
</dbReference>
<proteinExistence type="predicted"/>
<evidence type="ECO:0008006" key="7">
    <source>
        <dbReference type="Google" id="ProtNLM"/>
    </source>
</evidence>
<evidence type="ECO:0000259" key="4">
    <source>
        <dbReference type="PROSITE" id="PS51031"/>
    </source>
</evidence>
<dbReference type="Pfam" id="PF02944">
    <property type="entry name" value="BESS"/>
    <property type="match status" value="1"/>
</dbReference>
<evidence type="ECO:0000313" key="5">
    <source>
        <dbReference type="EMBL" id="GFY50082.1"/>
    </source>
</evidence>
<feature type="domain" description="BESS" evidence="4">
    <location>
        <begin position="180"/>
        <end position="218"/>
    </location>
</feature>
<organism evidence="5 6">
    <name type="scientific">Trichonephila inaurata madagascariensis</name>
    <dbReference type="NCBI Taxonomy" id="2747483"/>
    <lineage>
        <taxon>Eukaryota</taxon>
        <taxon>Metazoa</taxon>
        <taxon>Ecdysozoa</taxon>
        <taxon>Arthropoda</taxon>
        <taxon>Chelicerata</taxon>
        <taxon>Arachnida</taxon>
        <taxon>Araneae</taxon>
        <taxon>Araneomorphae</taxon>
        <taxon>Entelegynae</taxon>
        <taxon>Araneoidea</taxon>
        <taxon>Nephilidae</taxon>
        <taxon>Trichonephila</taxon>
        <taxon>Trichonephila inaurata</taxon>
    </lineage>
</organism>
<evidence type="ECO:0000313" key="6">
    <source>
        <dbReference type="Proteomes" id="UP000886998"/>
    </source>
</evidence>
<dbReference type="Proteomes" id="UP000886998">
    <property type="component" value="Unassembled WGS sequence"/>
</dbReference>
<evidence type="ECO:0000256" key="2">
    <source>
        <dbReference type="SAM" id="MobiDB-lite"/>
    </source>
</evidence>
<dbReference type="AlphaFoldDB" id="A0A8X6XC90"/>
<dbReference type="PROSITE" id="PS51031">
    <property type="entry name" value="BESS"/>
    <property type="match status" value="1"/>
</dbReference>
<dbReference type="PANTHER" id="PTHR12243:SF67">
    <property type="entry name" value="COREPRESSOR OF PANGOLIN, ISOFORM A-RELATED"/>
    <property type="match status" value="1"/>
</dbReference>
<dbReference type="InterPro" id="IPR039353">
    <property type="entry name" value="TF_Adf1"/>
</dbReference>
<dbReference type="InterPro" id="IPR006578">
    <property type="entry name" value="MADF-dom"/>
</dbReference>
<dbReference type="GO" id="GO:0005634">
    <property type="term" value="C:nucleus"/>
    <property type="evidence" value="ECO:0007669"/>
    <property type="project" value="UniProtKB-SubCell"/>
</dbReference>
<dbReference type="InterPro" id="IPR004210">
    <property type="entry name" value="BESS_motif"/>
</dbReference>
<dbReference type="PROSITE" id="PS51029">
    <property type="entry name" value="MADF"/>
    <property type="match status" value="1"/>
</dbReference>
<keyword evidence="6" id="KW-1185">Reference proteome</keyword>
<feature type="region of interest" description="Disordered" evidence="2">
    <location>
        <begin position="146"/>
        <end position="174"/>
    </location>
</feature>
<protein>
    <recommendedName>
        <fullName evidence="7">Transcription factor Adf-1</fullName>
    </recommendedName>
</protein>
<reference evidence="5" key="1">
    <citation type="submission" date="2020-08" db="EMBL/GenBank/DDBJ databases">
        <title>Multicomponent nature underlies the extraordinary mechanical properties of spider dragline silk.</title>
        <authorList>
            <person name="Kono N."/>
            <person name="Nakamura H."/>
            <person name="Mori M."/>
            <person name="Yoshida Y."/>
            <person name="Ohtoshi R."/>
            <person name="Malay A.D."/>
            <person name="Moran D.A.P."/>
            <person name="Tomita M."/>
            <person name="Numata K."/>
            <person name="Arakawa K."/>
        </authorList>
    </citation>
    <scope>NUCLEOTIDE SEQUENCE</scope>
</reference>
<comment type="caution">
    <text evidence="5">The sequence shown here is derived from an EMBL/GenBank/DDBJ whole genome shotgun (WGS) entry which is preliminary data.</text>
</comment>
<accession>A0A8X6XC90</accession>
<dbReference type="EMBL" id="BMAV01007315">
    <property type="protein sequence ID" value="GFY50082.1"/>
    <property type="molecule type" value="Genomic_DNA"/>
</dbReference>
<dbReference type="GO" id="GO:0006357">
    <property type="term" value="P:regulation of transcription by RNA polymerase II"/>
    <property type="evidence" value="ECO:0007669"/>
    <property type="project" value="TreeGrafter"/>
</dbReference>
<gene>
    <name evidence="5" type="primary">NCL1_45690</name>
    <name evidence="5" type="ORF">TNIN_48531</name>
</gene>